<comment type="catalytic activity">
    <reaction evidence="1">
        <text>Hydrolysis of terminal non-reducing N-acetyl-D-hexosamine residues in N-acetyl-beta-D-hexosaminides.</text>
        <dbReference type="EC" id="3.2.1.52"/>
    </reaction>
</comment>
<dbReference type="PANTHER" id="PTHR30480">
    <property type="entry name" value="BETA-HEXOSAMINIDASE-RELATED"/>
    <property type="match status" value="1"/>
</dbReference>
<dbReference type="Gene3D" id="3.20.20.300">
    <property type="entry name" value="Glycoside hydrolase, family 3, N-terminal domain"/>
    <property type="match status" value="1"/>
</dbReference>
<dbReference type="InterPro" id="IPR036962">
    <property type="entry name" value="Glyco_hydro_3_N_sf"/>
</dbReference>
<feature type="compositionally biased region" description="Polar residues" evidence="7">
    <location>
        <begin position="1"/>
        <end position="12"/>
    </location>
</feature>
<comment type="similarity">
    <text evidence="2 6">Belongs to the glycosyl hydrolase 3 family.</text>
</comment>
<protein>
    <recommendedName>
        <fullName evidence="3">beta-N-acetylhexosaminidase</fullName>
        <ecNumber evidence="3">3.2.1.52</ecNumber>
    </recommendedName>
</protein>
<evidence type="ECO:0000256" key="3">
    <source>
        <dbReference type="ARBA" id="ARBA00012663"/>
    </source>
</evidence>
<dbReference type="PRINTS" id="PR00133">
    <property type="entry name" value="GLHYDRLASE3"/>
</dbReference>
<dbReference type="SUPFAM" id="SSF51445">
    <property type="entry name" value="(Trans)glycosidases"/>
    <property type="match status" value="1"/>
</dbReference>
<dbReference type="SUPFAM" id="SSF52279">
    <property type="entry name" value="Beta-D-glucan exohydrolase, C-terminal domain"/>
    <property type="match status" value="1"/>
</dbReference>
<dbReference type="EMBL" id="AORC01000007">
    <property type="protein sequence ID" value="EYT49709.1"/>
    <property type="molecule type" value="Genomic_DNA"/>
</dbReference>
<dbReference type="PROSITE" id="PS51318">
    <property type="entry name" value="TAT"/>
    <property type="match status" value="1"/>
</dbReference>
<dbReference type="Pfam" id="PF01915">
    <property type="entry name" value="Glyco_hydro_3_C"/>
    <property type="match status" value="1"/>
</dbReference>
<dbReference type="InterPro" id="IPR002772">
    <property type="entry name" value="Glyco_hydro_3_C"/>
</dbReference>
<evidence type="ECO:0000256" key="6">
    <source>
        <dbReference type="RuleBase" id="RU361161"/>
    </source>
</evidence>
<keyword evidence="11" id="KW-1185">Reference proteome</keyword>
<name>A0A022KU99_9MICO</name>
<accession>A0A022KU99</accession>
<gene>
    <name evidence="10" type="ORF">D641_0106680</name>
</gene>
<evidence type="ECO:0000313" key="11">
    <source>
        <dbReference type="Proteomes" id="UP000019754"/>
    </source>
</evidence>
<dbReference type="RefSeq" id="WP_017824872.1">
    <property type="nucleotide sequence ID" value="NZ_KB403093.1"/>
</dbReference>
<dbReference type="Pfam" id="PF00933">
    <property type="entry name" value="Glyco_hydro_3"/>
    <property type="match status" value="1"/>
</dbReference>
<dbReference type="InterPro" id="IPR019800">
    <property type="entry name" value="Glyco_hydro_3_AS"/>
</dbReference>
<dbReference type="AlphaFoldDB" id="A0A022KU99"/>
<sequence length="632" mass="65427">MNDQNHTPTPSDRSAHRNAATPATHRTLSRRGALAAGGAASLLPFATMGAASAAPAGKGGKGKGNSKGKDKGKGGGKNSVDIDALLSEMTVEQKIGQMFVAVGYGATADESHRSNTTTTGVDTIEQIVRTHHVGGLIYFAWSGNMVDIPQVTTLSNDAQKAALDSGGIPLLISTDEERGVVFRLPAPATPLPGAMGLGATGSHSHARKAGDIIGTELRACGINQGFAPVVDVNIEAQNPVIGVRSFGADPEMVSRLATAQIKGMQKADCSSTVKHFPGHGDTAVDSHYGLPVIDHTRAELDELDLPPFIAAIEEGVDAIMTAHIVVPVLDDSGLPATLSKPILTGLLREELGYEGVIVTDSLAMEGVRTIFPDDRVPVEAILAGADQMLMPPNLTVAISGVRDAVANGEITEERLDESVRRILTQKVNRGIFDEPFADVDEAVAAVGTRKSVKTAQKIADDSVTLIADDGTLPLRRRTKLLVTGVGSQAVLDNTVAELKEQGIEATGLLLGTINAAAQAKAVAAAADAEAVLVLTSSAGFVTPKVQVDLVKALVDTGKPVINASLRNPYDVVHVGPVNSSIAAYGNSACNVRAVARLVAGEIKPKGELPVAIPEADGTGEAYPLGHKARFGG</sequence>
<organism evidence="10 11">
    <name type="scientific">Brachybacterium muris UCD-AY4</name>
    <dbReference type="NCBI Taxonomy" id="1249481"/>
    <lineage>
        <taxon>Bacteria</taxon>
        <taxon>Bacillati</taxon>
        <taxon>Actinomycetota</taxon>
        <taxon>Actinomycetes</taxon>
        <taxon>Micrococcales</taxon>
        <taxon>Dermabacteraceae</taxon>
        <taxon>Brachybacterium</taxon>
    </lineage>
</organism>
<dbReference type="InterPro" id="IPR001764">
    <property type="entry name" value="Glyco_hydro_3_N"/>
</dbReference>
<dbReference type="EC" id="3.2.1.52" evidence="3"/>
<dbReference type="Proteomes" id="UP000019754">
    <property type="component" value="Unassembled WGS sequence"/>
</dbReference>
<dbReference type="InterPro" id="IPR017853">
    <property type="entry name" value="GH"/>
</dbReference>
<dbReference type="GO" id="GO:0009254">
    <property type="term" value="P:peptidoglycan turnover"/>
    <property type="evidence" value="ECO:0007669"/>
    <property type="project" value="TreeGrafter"/>
</dbReference>
<evidence type="ECO:0000256" key="7">
    <source>
        <dbReference type="SAM" id="MobiDB-lite"/>
    </source>
</evidence>
<dbReference type="InterPro" id="IPR050226">
    <property type="entry name" value="NagZ_Beta-hexosaminidase"/>
</dbReference>
<evidence type="ECO:0000259" key="9">
    <source>
        <dbReference type="Pfam" id="PF01915"/>
    </source>
</evidence>
<feature type="region of interest" description="Disordered" evidence="7">
    <location>
        <begin position="1"/>
        <end position="32"/>
    </location>
</feature>
<proteinExistence type="inferred from homology"/>
<evidence type="ECO:0000256" key="2">
    <source>
        <dbReference type="ARBA" id="ARBA00005336"/>
    </source>
</evidence>
<dbReference type="Gene3D" id="3.40.50.1700">
    <property type="entry name" value="Glycoside hydrolase family 3 C-terminal domain"/>
    <property type="match status" value="1"/>
</dbReference>
<feature type="domain" description="Glycoside hydrolase family 3 C-terminal" evidence="9">
    <location>
        <begin position="467"/>
        <end position="617"/>
    </location>
</feature>
<dbReference type="GO" id="GO:0005975">
    <property type="term" value="P:carbohydrate metabolic process"/>
    <property type="evidence" value="ECO:0007669"/>
    <property type="project" value="InterPro"/>
</dbReference>
<dbReference type="PANTHER" id="PTHR30480:SF13">
    <property type="entry name" value="BETA-HEXOSAMINIDASE"/>
    <property type="match status" value="1"/>
</dbReference>
<feature type="domain" description="Glycoside hydrolase family 3 N-terminal" evidence="8">
    <location>
        <begin position="90"/>
        <end position="424"/>
    </location>
</feature>
<evidence type="ECO:0000313" key="10">
    <source>
        <dbReference type="EMBL" id="EYT49709.1"/>
    </source>
</evidence>
<evidence type="ECO:0000259" key="8">
    <source>
        <dbReference type="Pfam" id="PF00933"/>
    </source>
</evidence>
<keyword evidence="5 6" id="KW-0326">Glycosidase</keyword>
<evidence type="ECO:0000256" key="4">
    <source>
        <dbReference type="ARBA" id="ARBA00022801"/>
    </source>
</evidence>
<keyword evidence="4 6" id="KW-0378">Hydrolase</keyword>
<dbReference type="InterPro" id="IPR006311">
    <property type="entry name" value="TAT_signal"/>
</dbReference>
<reference evidence="10 11" key="1">
    <citation type="journal article" date="2013" name="Genome Announc.">
        <title>Draft genome sequence of an Actinobacterium, Brachybacterium muris strain UCD-AY4.</title>
        <authorList>
            <person name="Lo J.R."/>
            <person name="Lang J.M."/>
            <person name="Darling A.E."/>
            <person name="Eisen J.A."/>
            <person name="Coil D.A."/>
        </authorList>
    </citation>
    <scope>NUCLEOTIDE SEQUENCE [LARGE SCALE GENOMIC DNA]</scope>
    <source>
        <strain evidence="10 11">UCD-AY4</strain>
    </source>
</reference>
<dbReference type="PROSITE" id="PS00775">
    <property type="entry name" value="GLYCOSYL_HYDROL_F3"/>
    <property type="match status" value="1"/>
</dbReference>
<dbReference type="GO" id="GO:0004563">
    <property type="term" value="F:beta-N-acetylhexosaminidase activity"/>
    <property type="evidence" value="ECO:0007669"/>
    <property type="project" value="UniProtKB-EC"/>
</dbReference>
<dbReference type="FunFam" id="3.20.20.300:FF:000014">
    <property type="entry name" value="Beta-hexosaminidase, lipoprotein"/>
    <property type="match status" value="1"/>
</dbReference>
<dbReference type="HOGENOM" id="CLU_008392_5_3_11"/>
<evidence type="ECO:0000256" key="1">
    <source>
        <dbReference type="ARBA" id="ARBA00001231"/>
    </source>
</evidence>
<feature type="region of interest" description="Disordered" evidence="7">
    <location>
        <begin position="52"/>
        <end position="78"/>
    </location>
</feature>
<comment type="caution">
    <text evidence="10">The sequence shown here is derived from an EMBL/GenBank/DDBJ whole genome shotgun (WGS) entry which is preliminary data.</text>
</comment>
<dbReference type="STRING" id="1249481.D641_0106680"/>
<evidence type="ECO:0000256" key="5">
    <source>
        <dbReference type="ARBA" id="ARBA00023295"/>
    </source>
</evidence>
<dbReference type="InterPro" id="IPR036881">
    <property type="entry name" value="Glyco_hydro_3_C_sf"/>
</dbReference>